<dbReference type="EMBL" id="CP042435">
    <property type="protein sequence ID" value="QEC66298.1"/>
    <property type="molecule type" value="Genomic_DNA"/>
</dbReference>
<keyword evidence="3" id="KW-1185">Reference proteome</keyword>
<dbReference type="Pfam" id="PF12779">
    <property type="entry name" value="WXXGXW"/>
    <property type="match status" value="2"/>
</dbReference>
<dbReference type="RefSeq" id="WP_147188098.1">
    <property type="nucleotide sequence ID" value="NZ_CP042435.1"/>
</dbReference>
<evidence type="ECO:0000256" key="1">
    <source>
        <dbReference type="SAM" id="SignalP"/>
    </source>
</evidence>
<dbReference type="InterPro" id="IPR024447">
    <property type="entry name" value="YXWGXW_rpt"/>
</dbReference>
<feature type="signal peptide" evidence="1">
    <location>
        <begin position="1"/>
        <end position="18"/>
    </location>
</feature>
<sequence>MKRLIVFSALIFSLMSMESCKTTVATRPSPPAVVARPPQPRPNYIWIDGEWYIAGGKYQYRQGYWAPPRRGGVWVPGHWEKRRGGWYWNKGHWR</sequence>
<feature type="chain" id="PRO_5022671357" description="BcpO-related WXXGXW repeat protein" evidence="1">
    <location>
        <begin position="19"/>
        <end position="94"/>
    </location>
</feature>
<name>A0A5B8V554_9BACT</name>
<evidence type="ECO:0000313" key="2">
    <source>
        <dbReference type="EMBL" id="QEC66298.1"/>
    </source>
</evidence>
<gene>
    <name evidence="2" type="ORF">FRZ67_02870</name>
</gene>
<dbReference type="KEGG" id="pgin:FRZ67_02870"/>
<dbReference type="AlphaFoldDB" id="A0A5B8V554"/>
<evidence type="ECO:0000313" key="3">
    <source>
        <dbReference type="Proteomes" id="UP000321533"/>
    </source>
</evidence>
<dbReference type="Proteomes" id="UP000321533">
    <property type="component" value="Chromosome"/>
</dbReference>
<organism evidence="2 3">
    <name type="scientific">Panacibacter ginsenosidivorans</name>
    <dbReference type="NCBI Taxonomy" id="1813871"/>
    <lineage>
        <taxon>Bacteria</taxon>
        <taxon>Pseudomonadati</taxon>
        <taxon>Bacteroidota</taxon>
        <taxon>Chitinophagia</taxon>
        <taxon>Chitinophagales</taxon>
        <taxon>Chitinophagaceae</taxon>
        <taxon>Panacibacter</taxon>
    </lineage>
</organism>
<reference evidence="2 3" key="1">
    <citation type="journal article" date="2016" name="Int. J. Syst. Evol. Microbiol.">
        <title>Panacibacter ginsenosidivorans gen. nov., sp. nov., with ginsenoside converting activity isolated from soil of a ginseng field.</title>
        <authorList>
            <person name="Siddiqi M.Z."/>
            <person name="Muhammad Shafi S."/>
            <person name="Choi K.D."/>
            <person name="Im W.T."/>
        </authorList>
    </citation>
    <scope>NUCLEOTIDE SEQUENCE [LARGE SCALE GENOMIC DNA]</scope>
    <source>
        <strain evidence="2 3">Gsoil1550</strain>
    </source>
</reference>
<protein>
    <recommendedName>
        <fullName evidence="4">BcpO-related WXXGXW repeat protein</fullName>
    </recommendedName>
</protein>
<dbReference type="OrthoDB" id="799289at2"/>
<accession>A0A5B8V554</accession>
<keyword evidence="1" id="KW-0732">Signal</keyword>
<proteinExistence type="predicted"/>
<evidence type="ECO:0008006" key="4">
    <source>
        <dbReference type="Google" id="ProtNLM"/>
    </source>
</evidence>